<protein>
    <submittedName>
        <fullName evidence="1">Uncharacterized protein</fullName>
    </submittedName>
</protein>
<reference evidence="1 2" key="1">
    <citation type="journal article" date="2016" name="Mol. Biol. Evol.">
        <title>Comparative Genomics of Early-Diverging Mushroom-Forming Fungi Provides Insights into the Origins of Lignocellulose Decay Capabilities.</title>
        <authorList>
            <person name="Nagy L.G."/>
            <person name="Riley R."/>
            <person name="Tritt A."/>
            <person name="Adam C."/>
            <person name="Daum C."/>
            <person name="Floudas D."/>
            <person name="Sun H."/>
            <person name="Yadav J.S."/>
            <person name="Pangilinan J."/>
            <person name="Larsson K.H."/>
            <person name="Matsuura K."/>
            <person name="Barry K."/>
            <person name="Labutti K."/>
            <person name="Kuo R."/>
            <person name="Ohm R.A."/>
            <person name="Bhattacharya S.S."/>
            <person name="Shirouzu T."/>
            <person name="Yoshinaga Y."/>
            <person name="Martin F.M."/>
            <person name="Grigoriev I.V."/>
            <person name="Hibbett D.S."/>
        </authorList>
    </citation>
    <scope>NUCLEOTIDE SEQUENCE [LARGE SCALE GENOMIC DNA]</scope>
    <source>
        <strain evidence="1 2">HHB12733</strain>
    </source>
</reference>
<dbReference type="Proteomes" id="UP000076842">
    <property type="component" value="Unassembled WGS sequence"/>
</dbReference>
<dbReference type="EMBL" id="KV423977">
    <property type="protein sequence ID" value="KZT56451.1"/>
    <property type="molecule type" value="Genomic_DNA"/>
</dbReference>
<proteinExistence type="predicted"/>
<dbReference type="AlphaFoldDB" id="A0A165FA08"/>
<organism evidence="1 2">
    <name type="scientific">Calocera cornea HHB12733</name>
    <dbReference type="NCBI Taxonomy" id="1353952"/>
    <lineage>
        <taxon>Eukaryota</taxon>
        <taxon>Fungi</taxon>
        <taxon>Dikarya</taxon>
        <taxon>Basidiomycota</taxon>
        <taxon>Agaricomycotina</taxon>
        <taxon>Dacrymycetes</taxon>
        <taxon>Dacrymycetales</taxon>
        <taxon>Dacrymycetaceae</taxon>
        <taxon>Calocera</taxon>
    </lineage>
</organism>
<keyword evidence="2" id="KW-1185">Reference proteome</keyword>
<evidence type="ECO:0000313" key="2">
    <source>
        <dbReference type="Proteomes" id="UP000076842"/>
    </source>
</evidence>
<name>A0A165FA08_9BASI</name>
<dbReference type="InParanoid" id="A0A165FA08"/>
<sequence length="403" mass="44330">MASPALRIEDWILPSTFDDVFYQWLGIADATDLFKKLEFLTQSDVLQNRQDLRDAYCHILRPAILQKKNAPASKPRIFRVVELSDDATPNTGMDIHVQDDNGTVRRLVSVLVLVSPGVKIIVADAINALIQLISFFINVSDEAQARDRLILAYYISSLVFDPDDMPSVWSAALFLSGQSRSQPAAGVANALSACTTPGQWGSWAKEKKALVSARRAEFESLLGPEAFAGLRAAEEQGRALHDAGAMPSSRAEIANCAETIVFFWICRTLKGESPQAKLAGLTIRIIGLQNKVLPDIVQGLQRDRLTMNPQGLRSALATRLSPPPLNVQPRSKGIRWAIAPCWRCQTLGASVYELAAKFKVTLVVEHLKGTGVIWQKWDISTVSALVQKWTNHAQKQPPSRGGK</sequence>
<evidence type="ECO:0000313" key="1">
    <source>
        <dbReference type="EMBL" id="KZT56451.1"/>
    </source>
</evidence>
<accession>A0A165FA08</accession>
<gene>
    <name evidence="1" type="ORF">CALCODRAFT_483927</name>
</gene>